<keyword evidence="1" id="KW-0472">Membrane</keyword>
<gene>
    <name evidence="2" type="ORF">E4O86_05370</name>
</gene>
<evidence type="ECO:0000313" key="2">
    <source>
        <dbReference type="EMBL" id="MYZ47140.1"/>
    </source>
</evidence>
<name>A0A964T2P1_9HYPH</name>
<feature type="transmembrane region" description="Helical" evidence="1">
    <location>
        <begin position="25"/>
        <end position="47"/>
    </location>
</feature>
<accession>A0A964T2P1</accession>
<dbReference type="Proteomes" id="UP000773614">
    <property type="component" value="Unassembled WGS sequence"/>
</dbReference>
<protein>
    <submittedName>
        <fullName evidence="2">Uncharacterized protein</fullName>
    </submittedName>
</protein>
<dbReference type="EMBL" id="SPKJ01000010">
    <property type="protein sequence ID" value="MYZ47140.1"/>
    <property type="molecule type" value="Genomic_DNA"/>
</dbReference>
<evidence type="ECO:0000256" key="1">
    <source>
        <dbReference type="SAM" id="Phobius"/>
    </source>
</evidence>
<proteinExistence type="predicted"/>
<keyword evidence="1" id="KW-1133">Transmembrane helix</keyword>
<keyword evidence="1" id="KW-0812">Transmembrane</keyword>
<sequence length="318" mass="33266">MSRWSQAVRLVDPARAALAAVWTKPLARVMAATLAATLAYVAFLATLPSPRPLLILKARTEQASFVVSNADVASFAVSGLMLATDDADPACIGGVVQPRLGSSVSYRRSQSGSLAIVIASDLEGGAGRIEAEDGAVHPLGTFATLVSDPDACGPWLVEHMPIWGPARFGEVLRGQPDMMTPAPAALLEGELAIYGRAIESWLGIGLQGGLYSIETLDLPAGGFVEADRALPVREQDWWGIIRPDSELGLFVAASTEAPLLRIFTPGPNAAPETIAVSTFTQSLNDPNLVGVQIVAAAAIVIVQLFAALAGLQKRKPVA</sequence>
<keyword evidence="3" id="KW-1185">Reference proteome</keyword>
<dbReference type="RefSeq" id="WP_161139489.1">
    <property type="nucleotide sequence ID" value="NZ_SPKJ01000010.1"/>
</dbReference>
<feature type="transmembrane region" description="Helical" evidence="1">
    <location>
        <begin position="289"/>
        <end position="311"/>
    </location>
</feature>
<reference evidence="2" key="1">
    <citation type="submission" date="2019-03" db="EMBL/GenBank/DDBJ databases">
        <title>Afifella sp. nov., isolated from activated sludge.</title>
        <authorList>
            <person name="Li Q."/>
            <person name="Liu Y."/>
        </authorList>
    </citation>
    <scope>NUCLEOTIDE SEQUENCE</scope>
    <source>
        <strain evidence="2">L72</strain>
    </source>
</reference>
<comment type="caution">
    <text evidence="2">The sequence shown here is derived from an EMBL/GenBank/DDBJ whole genome shotgun (WGS) entry which is preliminary data.</text>
</comment>
<organism evidence="2 3">
    <name type="scientific">Propylenella binzhouense</name>
    <dbReference type="NCBI Taxonomy" id="2555902"/>
    <lineage>
        <taxon>Bacteria</taxon>
        <taxon>Pseudomonadati</taxon>
        <taxon>Pseudomonadota</taxon>
        <taxon>Alphaproteobacteria</taxon>
        <taxon>Hyphomicrobiales</taxon>
        <taxon>Propylenellaceae</taxon>
        <taxon>Propylenella</taxon>
    </lineage>
</organism>
<evidence type="ECO:0000313" key="3">
    <source>
        <dbReference type="Proteomes" id="UP000773614"/>
    </source>
</evidence>
<dbReference type="AlphaFoldDB" id="A0A964T2P1"/>